<dbReference type="AlphaFoldDB" id="W2PKS6"/>
<dbReference type="VEuPathDB" id="FungiDB:PPTG_24066"/>
<dbReference type="RefSeq" id="XP_008913250.1">
    <property type="nucleotide sequence ID" value="XM_008915002.1"/>
</dbReference>
<evidence type="ECO:0000313" key="2">
    <source>
        <dbReference type="Proteomes" id="UP000018817"/>
    </source>
</evidence>
<dbReference type="Proteomes" id="UP000018817">
    <property type="component" value="Unassembled WGS sequence"/>
</dbReference>
<accession>W2PKS6</accession>
<evidence type="ECO:0000313" key="1">
    <source>
        <dbReference type="EMBL" id="ETN01457.1"/>
    </source>
</evidence>
<dbReference type="EMBL" id="KI669626">
    <property type="protein sequence ID" value="ETN01457.1"/>
    <property type="molecule type" value="Genomic_DNA"/>
</dbReference>
<proteinExistence type="predicted"/>
<protein>
    <submittedName>
        <fullName evidence="1">Uncharacterized protein</fullName>
    </submittedName>
</protein>
<sequence>MESHLYEDIQASEFYDKLENVLASQKSAFKVNIALGYDFVSLADDEETRYFHPNLANTYVLSSPVAINSRGDIRKKIISEIRSMELANKLNYPSSGYKLNPPSAKACIRHDCTKREGVVKADTN</sequence>
<dbReference type="GeneID" id="20192665"/>
<organism evidence="1 2">
    <name type="scientific">Phytophthora nicotianae (strain INRA-310)</name>
    <name type="common">Phytophthora parasitica</name>
    <dbReference type="NCBI Taxonomy" id="761204"/>
    <lineage>
        <taxon>Eukaryota</taxon>
        <taxon>Sar</taxon>
        <taxon>Stramenopiles</taxon>
        <taxon>Oomycota</taxon>
        <taxon>Peronosporomycetes</taxon>
        <taxon>Peronosporales</taxon>
        <taxon>Peronosporaceae</taxon>
        <taxon>Phytophthora</taxon>
    </lineage>
</organism>
<name>W2PKS6_PHYN3</name>
<gene>
    <name evidence="1" type="ORF">PPTG_24066</name>
</gene>
<reference evidence="2" key="1">
    <citation type="submission" date="2011-12" db="EMBL/GenBank/DDBJ databases">
        <authorList>
            <consortium name="The Broad Institute Genome Sequencing Platform"/>
            <person name="Russ C."/>
            <person name="Tyler B."/>
            <person name="Panabieres F."/>
            <person name="Shan W."/>
            <person name="Tripathy S."/>
            <person name="Grunwald N."/>
            <person name="Machado M."/>
            <person name="Young S.K."/>
            <person name="Zeng Q."/>
            <person name="Gargeya S."/>
            <person name="Fitzgerald M."/>
            <person name="Haas B."/>
            <person name="Abouelleil A."/>
            <person name="Alvarado L."/>
            <person name="Arachchi H.M."/>
            <person name="Berlin A."/>
            <person name="Chapman S.B."/>
            <person name="Gearin G."/>
            <person name="Goldberg J."/>
            <person name="Griggs A."/>
            <person name="Gujja S."/>
            <person name="Hansen M."/>
            <person name="Heiman D."/>
            <person name="Howarth C."/>
            <person name="Larimer J."/>
            <person name="Lui A."/>
            <person name="MacDonald P.J.P."/>
            <person name="McCowen C."/>
            <person name="Montmayeur A."/>
            <person name="Murphy C."/>
            <person name="Neiman D."/>
            <person name="Pearson M."/>
            <person name="Priest M."/>
            <person name="Roberts A."/>
            <person name="Saif S."/>
            <person name="Shea T."/>
            <person name="Sisk P."/>
            <person name="Stolte C."/>
            <person name="Sykes S."/>
            <person name="Wortman J."/>
            <person name="Nusbaum C."/>
            <person name="Birren B."/>
        </authorList>
    </citation>
    <scope>NUCLEOTIDE SEQUENCE [LARGE SCALE GENOMIC DNA]</scope>
    <source>
        <strain evidence="2">INRA-310</strain>
    </source>
</reference>
<reference evidence="1 2" key="2">
    <citation type="submission" date="2013-11" db="EMBL/GenBank/DDBJ databases">
        <title>The Genome Sequence of Phytophthora parasitica INRA-310.</title>
        <authorList>
            <consortium name="The Broad Institute Genomics Platform"/>
            <person name="Russ C."/>
            <person name="Tyler B."/>
            <person name="Panabieres F."/>
            <person name="Shan W."/>
            <person name="Tripathy S."/>
            <person name="Grunwald N."/>
            <person name="Machado M."/>
            <person name="Johnson C.S."/>
            <person name="Arredondo F."/>
            <person name="Hong C."/>
            <person name="Coffey M."/>
            <person name="Young S.K."/>
            <person name="Zeng Q."/>
            <person name="Gargeya S."/>
            <person name="Fitzgerald M."/>
            <person name="Abouelleil A."/>
            <person name="Alvarado L."/>
            <person name="Chapman S.B."/>
            <person name="Gainer-Dewar J."/>
            <person name="Goldberg J."/>
            <person name="Griggs A."/>
            <person name="Gujja S."/>
            <person name="Hansen M."/>
            <person name="Howarth C."/>
            <person name="Imamovic A."/>
            <person name="Ireland A."/>
            <person name="Larimer J."/>
            <person name="McCowan C."/>
            <person name="Murphy C."/>
            <person name="Pearson M."/>
            <person name="Poon T.W."/>
            <person name="Priest M."/>
            <person name="Roberts A."/>
            <person name="Saif S."/>
            <person name="Shea T."/>
            <person name="Sykes S."/>
            <person name="Wortman J."/>
            <person name="Nusbaum C."/>
            <person name="Birren B."/>
        </authorList>
    </citation>
    <scope>NUCLEOTIDE SEQUENCE [LARGE SCALE GENOMIC DNA]</scope>
    <source>
        <strain evidence="1 2">INRA-310</strain>
    </source>
</reference>